<dbReference type="Proteomes" id="UP000824988">
    <property type="component" value="Chromosome"/>
</dbReference>
<organism evidence="2 3">
    <name type="scientific">Methylogaea oryzae</name>
    <dbReference type="NCBI Taxonomy" id="1295382"/>
    <lineage>
        <taxon>Bacteria</taxon>
        <taxon>Pseudomonadati</taxon>
        <taxon>Pseudomonadota</taxon>
        <taxon>Gammaproteobacteria</taxon>
        <taxon>Methylococcales</taxon>
        <taxon>Methylococcaceae</taxon>
        <taxon>Methylogaea</taxon>
    </lineage>
</organism>
<dbReference type="AlphaFoldDB" id="A0A8D5AHT6"/>
<gene>
    <name evidence="2" type="ORF">MoryE10_12220</name>
</gene>
<evidence type="ECO:0000259" key="1">
    <source>
        <dbReference type="SMART" id="SM00065"/>
    </source>
</evidence>
<dbReference type="SMART" id="SM00065">
    <property type="entry name" value="GAF"/>
    <property type="match status" value="1"/>
</dbReference>
<evidence type="ECO:0000313" key="2">
    <source>
        <dbReference type="EMBL" id="BBL70616.1"/>
    </source>
</evidence>
<dbReference type="Pfam" id="PF01243">
    <property type="entry name" value="PNPOx_N"/>
    <property type="match status" value="1"/>
</dbReference>
<keyword evidence="3" id="KW-1185">Reference proteome</keyword>
<accession>A0A8D5AHT6</accession>
<dbReference type="Pfam" id="PF13185">
    <property type="entry name" value="GAF_2"/>
    <property type="match status" value="1"/>
</dbReference>
<evidence type="ECO:0000313" key="3">
    <source>
        <dbReference type="Proteomes" id="UP000824988"/>
    </source>
</evidence>
<dbReference type="RefSeq" id="WP_246598968.1">
    <property type="nucleotide sequence ID" value="NZ_AP019782.1"/>
</dbReference>
<dbReference type="PANTHER" id="PTHR40660:SF1">
    <property type="entry name" value="5'-PHOSPHATE OXIDASE PUTATIVE DOMAIN-CONTAINING PROTEIN-RELATED"/>
    <property type="match status" value="1"/>
</dbReference>
<reference evidence="2" key="1">
    <citation type="submission" date="2019-06" db="EMBL/GenBank/DDBJ databases">
        <title>Complete genome sequence of Methylogaea oryzae strain JCM16910.</title>
        <authorList>
            <person name="Asakawa S."/>
        </authorList>
    </citation>
    <scope>NUCLEOTIDE SEQUENCE</scope>
    <source>
        <strain evidence="2">E10</strain>
    </source>
</reference>
<dbReference type="EMBL" id="AP019782">
    <property type="protein sequence ID" value="BBL70616.1"/>
    <property type="molecule type" value="Genomic_DNA"/>
</dbReference>
<dbReference type="InterPro" id="IPR011576">
    <property type="entry name" value="Pyridox_Oxase_N"/>
</dbReference>
<sequence length="444" mass="47925">MKLDAIRDCLEGVIPGLMATCAPDGMPNVACLSQVEYVDGEHLALSYQFFNTTRGNILANPQARLIVTHPRTGARYRLLLRYLRTETEGALFERMKAKLAGIASHTGMSDVFRLLGSDVYRVLEIEPVPGAAHEPAPPRSPLAALRAATAALSDCGDLESLINAALDCLVTRFDIPHAMLLMLDGSGTRLYTLASRGYQDSGIGSEIALGEGVIGVAARENAPIRLGHMTAEYAYGRAVRAAAHNGRWEGLETAIPLPGLPESRSQLAVPIAARRQLLGVLYVESPEDLRFGYDDEDALVALAAQLGLAIGLLQEPAEPGELPAAASGAADAVAGAPLTVRRYPENDSIFLDGDYLIRGVAGAILWALLRDYQESRRSVFSNRELRVDPRIRLPGRSDNLEARLILLSRRLVERSAGIAIEKAGRGLLRLVVKRPLHLQETPAP</sequence>
<protein>
    <recommendedName>
        <fullName evidence="1">GAF domain-containing protein</fullName>
    </recommendedName>
</protein>
<feature type="domain" description="GAF" evidence="1">
    <location>
        <begin position="157"/>
        <end position="320"/>
    </location>
</feature>
<name>A0A8D5AHT6_9GAMM</name>
<dbReference type="KEGG" id="moz:MoryE10_12220"/>
<proteinExistence type="predicted"/>
<dbReference type="PANTHER" id="PTHR40660">
    <property type="entry name" value="5'-PHOSPHATE OXIDASE PUTATIVE DOMAIN-CONTAINING PROTEIN-RELATED"/>
    <property type="match status" value="1"/>
</dbReference>
<dbReference type="InterPro" id="IPR003018">
    <property type="entry name" value="GAF"/>
</dbReference>